<dbReference type="Proteomes" id="UP000010475">
    <property type="component" value="Chromosome"/>
</dbReference>
<evidence type="ECO:0000313" key="1">
    <source>
        <dbReference type="EMBL" id="AFZ27441.1"/>
    </source>
</evidence>
<dbReference type="AlphaFoldDB" id="K9X5T7"/>
<gene>
    <name evidence="1" type="ORF">Cylst_5421</name>
</gene>
<dbReference type="OrthoDB" id="9978412at2"/>
<dbReference type="KEGG" id="csg:Cylst_5421"/>
<dbReference type="RefSeq" id="WP_015210676.1">
    <property type="nucleotide sequence ID" value="NC_019757.1"/>
</dbReference>
<dbReference type="STRING" id="56107.Cylst_5421"/>
<keyword evidence="2" id="KW-1185">Reference proteome</keyword>
<dbReference type="EMBL" id="CP003642">
    <property type="protein sequence ID" value="AFZ27441.1"/>
    <property type="molecule type" value="Genomic_DNA"/>
</dbReference>
<protein>
    <submittedName>
        <fullName evidence="1">Uncharacterized protein</fullName>
    </submittedName>
</protein>
<proteinExistence type="predicted"/>
<organism evidence="1 2">
    <name type="scientific">Cylindrospermum stagnale PCC 7417</name>
    <dbReference type="NCBI Taxonomy" id="56107"/>
    <lineage>
        <taxon>Bacteria</taxon>
        <taxon>Bacillati</taxon>
        <taxon>Cyanobacteriota</taxon>
        <taxon>Cyanophyceae</taxon>
        <taxon>Nostocales</taxon>
        <taxon>Nostocaceae</taxon>
        <taxon>Cylindrospermum</taxon>
    </lineage>
</organism>
<accession>K9X5T7</accession>
<name>K9X5T7_9NOST</name>
<reference evidence="1 2" key="1">
    <citation type="submission" date="2012-06" db="EMBL/GenBank/DDBJ databases">
        <title>Finished chromosome of genome of Cylindrospermum stagnale PCC 7417.</title>
        <authorList>
            <consortium name="US DOE Joint Genome Institute"/>
            <person name="Gugger M."/>
            <person name="Coursin T."/>
            <person name="Rippka R."/>
            <person name="Tandeau De Marsac N."/>
            <person name="Huntemann M."/>
            <person name="Wei C.-L."/>
            <person name="Han J."/>
            <person name="Detter J.C."/>
            <person name="Han C."/>
            <person name="Tapia R."/>
            <person name="Chen A."/>
            <person name="Kyrpides N."/>
            <person name="Mavromatis K."/>
            <person name="Markowitz V."/>
            <person name="Szeto E."/>
            <person name="Ivanova N."/>
            <person name="Pagani I."/>
            <person name="Pati A."/>
            <person name="Goodwin L."/>
            <person name="Nordberg H.P."/>
            <person name="Cantor M.N."/>
            <person name="Hua S.X."/>
            <person name="Woyke T."/>
            <person name="Kerfeld C.A."/>
        </authorList>
    </citation>
    <scope>NUCLEOTIDE SEQUENCE [LARGE SCALE GENOMIC DNA]</scope>
    <source>
        <strain evidence="1 2">PCC 7417</strain>
    </source>
</reference>
<dbReference type="HOGENOM" id="CLU_3024576_0_0_3"/>
<evidence type="ECO:0000313" key="2">
    <source>
        <dbReference type="Proteomes" id="UP000010475"/>
    </source>
</evidence>
<sequence>MTRIVRRRHSKWGRGYQYVPRQDLVQRLARELGWTEEAVRNQIKEERDWLLKQLY</sequence>